<keyword evidence="4" id="KW-1185">Reference proteome</keyword>
<proteinExistence type="predicted"/>
<feature type="region of interest" description="Disordered" evidence="1">
    <location>
        <begin position="162"/>
        <end position="229"/>
    </location>
</feature>
<evidence type="ECO:0000313" key="4">
    <source>
        <dbReference type="Proteomes" id="UP001056384"/>
    </source>
</evidence>
<feature type="compositionally biased region" description="Polar residues" evidence="1">
    <location>
        <begin position="266"/>
        <end position="281"/>
    </location>
</feature>
<evidence type="ECO:0000256" key="2">
    <source>
        <dbReference type="SAM" id="SignalP"/>
    </source>
</evidence>
<feature type="compositionally biased region" description="Low complexity" evidence="1">
    <location>
        <begin position="284"/>
        <end position="299"/>
    </location>
</feature>
<evidence type="ECO:0000313" key="3">
    <source>
        <dbReference type="EMBL" id="USW50194.1"/>
    </source>
</evidence>
<feature type="compositionally biased region" description="Low complexity" evidence="1">
    <location>
        <begin position="193"/>
        <end position="206"/>
    </location>
</feature>
<gene>
    <name evidence="3" type="ORF">Slin15195_G035130</name>
</gene>
<feature type="region of interest" description="Disordered" evidence="1">
    <location>
        <begin position="87"/>
        <end position="126"/>
    </location>
</feature>
<dbReference type="Proteomes" id="UP001056384">
    <property type="component" value="Chromosome 2"/>
</dbReference>
<dbReference type="AlphaFoldDB" id="A0A9Q9AIW0"/>
<evidence type="ECO:0000256" key="1">
    <source>
        <dbReference type="SAM" id="MobiDB-lite"/>
    </source>
</evidence>
<dbReference type="EMBL" id="CP099419">
    <property type="protein sequence ID" value="USW50194.1"/>
    <property type="molecule type" value="Genomic_DNA"/>
</dbReference>
<feature type="chain" id="PRO_5040313759" evidence="2">
    <location>
        <begin position="21"/>
        <end position="435"/>
    </location>
</feature>
<protein>
    <submittedName>
        <fullName evidence="3">Uncharacterized protein</fullName>
    </submittedName>
</protein>
<feature type="compositionally biased region" description="Polar residues" evidence="1">
    <location>
        <begin position="300"/>
        <end position="312"/>
    </location>
</feature>
<organism evidence="3 4">
    <name type="scientific">Septoria linicola</name>
    <dbReference type="NCBI Taxonomy" id="215465"/>
    <lineage>
        <taxon>Eukaryota</taxon>
        <taxon>Fungi</taxon>
        <taxon>Dikarya</taxon>
        <taxon>Ascomycota</taxon>
        <taxon>Pezizomycotina</taxon>
        <taxon>Dothideomycetes</taxon>
        <taxon>Dothideomycetidae</taxon>
        <taxon>Mycosphaerellales</taxon>
        <taxon>Mycosphaerellaceae</taxon>
        <taxon>Septoria</taxon>
    </lineage>
</organism>
<keyword evidence="2" id="KW-0732">Signal</keyword>
<name>A0A9Q9AIW0_9PEZI</name>
<reference evidence="3" key="1">
    <citation type="submission" date="2022-06" db="EMBL/GenBank/DDBJ databases">
        <title>Complete genome sequences of two strains of the flax pathogen Septoria linicola.</title>
        <authorList>
            <person name="Lapalu N."/>
            <person name="Simon A."/>
            <person name="Demenou B."/>
            <person name="Paumier D."/>
            <person name="Guillot M.-P."/>
            <person name="Gout L."/>
            <person name="Valade R."/>
        </authorList>
    </citation>
    <scope>NUCLEOTIDE SEQUENCE</scope>
    <source>
        <strain evidence="3">SE15195</strain>
    </source>
</reference>
<feature type="signal peptide" evidence="2">
    <location>
        <begin position="1"/>
        <end position="20"/>
    </location>
</feature>
<feature type="compositionally biased region" description="Polar residues" evidence="1">
    <location>
        <begin position="399"/>
        <end position="419"/>
    </location>
</feature>
<feature type="compositionally biased region" description="Polar residues" evidence="1">
    <location>
        <begin position="177"/>
        <end position="192"/>
    </location>
</feature>
<feature type="region of interest" description="Disordered" evidence="1">
    <location>
        <begin position="393"/>
        <end position="435"/>
    </location>
</feature>
<accession>A0A9Q9AIW0</accession>
<sequence>MSLASTTLVALALLFQQAVAQTDVGCSWVTPTLPSLASTTPLVGFPDPSPPILDPIFITMNPTFITVTTEIPMTAFKVCNGTTVASATDTTSQDSSSTTITSSIVSKAAPSTSLPETLDPLHSTTSSVIDQGTVTAVTTPSVKHSSTGSSSIPLSTFETLTSRPISDVPNLPASLPVESSQTSTTSKVIQGPSTSVSKQHSSTSVKPSGSSESTRTMRPSSGLSHTNSLSQSTWIKTSTIWSTDHSSSTETQSAWTKTSTVLSTGDITSTLPGSTVQTTKPVFTAHTTRKTSTTSTSCSAEKSQTTTPPATQSANIVSQLPDGQIQAGNPHGDGQPTGIITSVAWTDVAEHPPFWNPGPITSSTLESTSMCSNGTRSFECANPTAIPSKFRTERLSKAGPSSSPCSTGSVVPVKTSTGLNAPRMPSVVKARSLGQ</sequence>
<feature type="compositionally biased region" description="Polar residues" evidence="1">
    <location>
        <begin position="207"/>
        <end position="229"/>
    </location>
</feature>
<feature type="region of interest" description="Disordered" evidence="1">
    <location>
        <begin position="266"/>
        <end position="312"/>
    </location>
</feature>
<feature type="compositionally biased region" description="Low complexity" evidence="1">
    <location>
        <begin position="87"/>
        <end position="106"/>
    </location>
</feature>